<evidence type="ECO:0000313" key="2">
    <source>
        <dbReference type="Proteomes" id="UP000257109"/>
    </source>
</evidence>
<name>A0A371ED98_MUCPR</name>
<feature type="non-terminal residue" evidence="1">
    <location>
        <position position="1"/>
    </location>
</feature>
<reference evidence="1" key="1">
    <citation type="submission" date="2018-05" db="EMBL/GenBank/DDBJ databases">
        <title>Draft genome of Mucuna pruriens seed.</title>
        <authorList>
            <person name="Nnadi N.E."/>
            <person name="Vos R."/>
            <person name="Hasami M.H."/>
            <person name="Devisetty U.K."/>
            <person name="Aguiy J.C."/>
        </authorList>
    </citation>
    <scope>NUCLEOTIDE SEQUENCE [LARGE SCALE GENOMIC DNA]</scope>
    <source>
        <strain evidence="1">JCA_2017</strain>
    </source>
</reference>
<keyword evidence="2" id="KW-1185">Reference proteome</keyword>
<comment type="caution">
    <text evidence="1">The sequence shown here is derived from an EMBL/GenBank/DDBJ whole genome shotgun (WGS) entry which is preliminary data.</text>
</comment>
<sequence>MDMITFTSSKVEEEVNDVGATLVAVRGAEAGSRRESDEIPKDFLSNPQALMHSSLSICSFSFSASISEVLHVYASSPLLFTRFSSTHRFPSDDTANAHVSCLKFSHSISPEFHHCRVLY</sequence>
<accession>A0A371ED98</accession>
<protein>
    <submittedName>
        <fullName evidence="1">Uncharacterized protein</fullName>
    </submittedName>
</protein>
<gene>
    <name evidence="1" type="ORF">CR513_57511</name>
</gene>
<proteinExistence type="predicted"/>
<dbReference type="AlphaFoldDB" id="A0A371ED98"/>
<evidence type="ECO:0000313" key="1">
    <source>
        <dbReference type="EMBL" id="RDX63989.1"/>
    </source>
</evidence>
<dbReference type="EMBL" id="QJKJ01014615">
    <property type="protein sequence ID" value="RDX63989.1"/>
    <property type="molecule type" value="Genomic_DNA"/>
</dbReference>
<organism evidence="1 2">
    <name type="scientific">Mucuna pruriens</name>
    <name type="common">Velvet bean</name>
    <name type="synonym">Dolichos pruriens</name>
    <dbReference type="NCBI Taxonomy" id="157652"/>
    <lineage>
        <taxon>Eukaryota</taxon>
        <taxon>Viridiplantae</taxon>
        <taxon>Streptophyta</taxon>
        <taxon>Embryophyta</taxon>
        <taxon>Tracheophyta</taxon>
        <taxon>Spermatophyta</taxon>
        <taxon>Magnoliopsida</taxon>
        <taxon>eudicotyledons</taxon>
        <taxon>Gunneridae</taxon>
        <taxon>Pentapetalae</taxon>
        <taxon>rosids</taxon>
        <taxon>fabids</taxon>
        <taxon>Fabales</taxon>
        <taxon>Fabaceae</taxon>
        <taxon>Papilionoideae</taxon>
        <taxon>50 kb inversion clade</taxon>
        <taxon>NPAAA clade</taxon>
        <taxon>indigoferoid/millettioid clade</taxon>
        <taxon>Phaseoleae</taxon>
        <taxon>Mucuna</taxon>
    </lineage>
</organism>
<dbReference type="Proteomes" id="UP000257109">
    <property type="component" value="Unassembled WGS sequence"/>
</dbReference>